<dbReference type="PANTHER" id="PTHR24182">
    <property type="entry name" value="ANKYRIN REPEAT AND SOCS BOX CONTAINING 4"/>
    <property type="match status" value="1"/>
</dbReference>
<dbReference type="RefSeq" id="XP_001305010.1">
    <property type="nucleotide sequence ID" value="XM_001305009.1"/>
</dbReference>
<name>A2FSM4_TRIV3</name>
<dbReference type="KEGG" id="tva:4749788"/>
<keyword evidence="2" id="KW-1185">Reference proteome</keyword>
<reference evidence="1" key="1">
    <citation type="submission" date="2006-10" db="EMBL/GenBank/DDBJ databases">
        <authorList>
            <person name="Amadeo P."/>
            <person name="Zhao Q."/>
            <person name="Wortman J."/>
            <person name="Fraser-Liggett C."/>
            <person name="Carlton J."/>
        </authorList>
    </citation>
    <scope>NUCLEOTIDE SEQUENCE</scope>
    <source>
        <strain evidence="1">G3</strain>
    </source>
</reference>
<dbReference type="Proteomes" id="UP000001542">
    <property type="component" value="Unassembled WGS sequence"/>
</dbReference>
<dbReference type="VEuPathDB" id="TrichDB:TVAGG3_0201000"/>
<organism evidence="1 2">
    <name type="scientific">Trichomonas vaginalis (strain ATCC PRA-98 / G3)</name>
    <dbReference type="NCBI Taxonomy" id="412133"/>
    <lineage>
        <taxon>Eukaryota</taxon>
        <taxon>Metamonada</taxon>
        <taxon>Parabasalia</taxon>
        <taxon>Trichomonadida</taxon>
        <taxon>Trichomonadidae</taxon>
        <taxon>Trichomonas</taxon>
    </lineage>
</organism>
<dbReference type="EMBL" id="DS113991">
    <property type="protein sequence ID" value="EAX92080.1"/>
    <property type="molecule type" value="Genomic_DNA"/>
</dbReference>
<sequence length="188" mass="22548">MSKQDVHPKKYSELRSIYEYFINSYNALYQLKTENEEGINSIYKQIKTELIEAWKYSPIKIIRDILSIIPYNNRYTKSYLSLAKQISDDYHVQEVNNVDPISNFLFYKEYGIKLNKAYDFKEIKSKNLEIHTEDTIYRAIMNNDIKRFIVFTESEEFDSDQRLKIILIKNIHYLNYVVTTEQLTVSSY</sequence>
<evidence type="ECO:0000313" key="1">
    <source>
        <dbReference type="EMBL" id="EAX92080.1"/>
    </source>
</evidence>
<reference evidence="1" key="2">
    <citation type="journal article" date="2007" name="Science">
        <title>Draft genome sequence of the sexually transmitted pathogen Trichomonas vaginalis.</title>
        <authorList>
            <person name="Carlton J.M."/>
            <person name="Hirt R.P."/>
            <person name="Silva J.C."/>
            <person name="Delcher A.L."/>
            <person name="Schatz M."/>
            <person name="Zhao Q."/>
            <person name="Wortman J.R."/>
            <person name="Bidwell S.L."/>
            <person name="Alsmark U.C.M."/>
            <person name="Besteiro S."/>
            <person name="Sicheritz-Ponten T."/>
            <person name="Noel C.J."/>
            <person name="Dacks J.B."/>
            <person name="Foster P.G."/>
            <person name="Simillion C."/>
            <person name="Van de Peer Y."/>
            <person name="Miranda-Saavedra D."/>
            <person name="Barton G.J."/>
            <person name="Westrop G.D."/>
            <person name="Mueller S."/>
            <person name="Dessi D."/>
            <person name="Fiori P.L."/>
            <person name="Ren Q."/>
            <person name="Paulsen I."/>
            <person name="Zhang H."/>
            <person name="Bastida-Corcuera F.D."/>
            <person name="Simoes-Barbosa A."/>
            <person name="Brown M.T."/>
            <person name="Hayes R.D."/>
            <person name="Mukherjee M."/>
            <person name="Okumura C.Y."/>
            <person name="Schneider R."/>
            <person name="Smith A.J."/>
            <person name="Vanacova S."/>
            <person name="Villalvazo M."/>
            <person name="Haas B.J."/>
            <person name="Pertea M."/>
            <person name="Feldblyum T.V."/>
            <person name="Utterback T.R."/>
            <person name="Shu C.L."/>
            <person name="Osoegawa K."/>
            <person name="de Jong P.J."/>
            <person name="Hrdy I."/>
            <person name="Horvathova L."/>
            <person name="Zubacova Z."/>
            <person name="Dolezal P."/>
            <person name="Malik S.B."/>
            <person name="Logsdon J.M. Jr."/>
            <person name="Henze K."/>
            <person name="Gupta A."/>
            <person name="Wang C.C."/>
            <person name="Dunne R.L."/>
            <person name="Upcroft J.A."/>
            <person name="Upcroft P."/>
            <person name="White O."/>
            <person name="Salzberg S.L."/>
            <person name="Tang P."/>
            <person name="Chiu C.-H."/>
            <person name="Lee Y.-S."/>
            <person name="Embley T.M."/>
            <person name="Coombs G.H."/>
            <person name="Mottram J.C."/>
            <person name="Tachezy J."/>
            <person name="Fraser-Liggett C.M."/>
            <person name="Johnson P.J."/>
        </authorList>
    </citation>
    <scope>NUCLEOTIDE SEQUENCE [LARGE SCALE GENOMIC DNA]</scope>
    <source>
        <strain evidence="1">G3</strain>
    </source>
</reference>
<gene>
    <name evidence="1" type="ORF">TVAG_273930</name>
</gene>
<accession>A2FSM4</accession>
<dbReference type="AlphaFoldDB" id="A2FSM4"/>
<dbReference type="InParanoid" id="A2FSM4"/>
<evidence type="ECO:0000313" key="2">
    <source>
        <dbReference type="Proteomes" id="UP000001542"/>
    </source>
</evidence>
<proteinExistence type="predicted"/>
<protein>
    <submittedName>
        <fullName evidence="1">Uncharacterized protein</fullName>
    </submittedName>
</protein>
<dbReference type="PANTHER" id="PTHR24182:SF13">
    <property type="entry name" value="LD18443P"/>
    <property type="match status" value="1"/>
</dbReference>